<sequence>MARFTRIATRLGTYWKSLLEDYSAAVKDIVKDSKSRPGKAALALSGLTPIGANMAFAFVHVCPLCFAAQHLCFQQM</sequence>
<dbReference type="Proteomes" id="UP001321473">
    <property type="component" value="Unassembled WGS sequence"/>
</dbReference>
<evidence type="ECO:0000313" key="2">
    <source>
        <dbReference type="Proteomes" id="UP001321473"/>
    </source>
</evidence>
<proteinExistence type="predicted"/>
<organism evidence="1 2">
    <name type="scientific">Amblyomma americanum</name>
    <name type="common">Lone star tick</name>
    <dbReference type="NCBI Taxonomy" id="6943"/>
    <lineage>
        <taxon>Eukaryota</taxon>
        <taxon>Metazoa</taxon>
        <taxon>Ecdysozoa</taxon>
        <taxon>Arthropoda</taxon>
        <taxon>Chelicerata</taxon>
        <taxon>Arachnida</taxon>
        <taxon>Acari</taxon>
        <taxon>Parasitiformes</taxon>
        <taxon>Ixodida</taxon>
        <taxon>Ixodoidea</taxon>
        <taxon>Ixodidae</taxon>
        <taxon>Amblyomminae</taxon>
        <taxon>Amblyomma</taxon>
    </lineage>
</organism>
<name>A0AAQ4EFI7_AMBAM</name>
<protein>
    <submittedName>
        <fullName evidence="1">Uncharacterized protein</fullName>
    </submittedName>
</protein>
<dbReference type="InterPro" id="IPR019322">
    <property type="entry name" value="TIMM29"/>
</dbReference>
<dbReference type="AlphaFoldDB" id="A0AAQ4EFI7"/>
<dbReference type="GO" id="GO:0042721">
    <property type="term" value="C:TIM22 mitochondrial import inner membrane insertion complex"/>
    <property type="evidence" value="ECO:0007669"/>
    <property type="project" value="InterPro"/>
</dbReference>
<keyword evidence="2" id="KW-1185">Reference proteome</keyword>
<evidence type="ECO:0000313" key="1">
    <source>
        <dbReference type="EMBL" id="KAK8773412.1"/>
    </source>
</evidence>
<reference evidence="1 2" key="1">
    <citation type="journal article" date="2023" name="Arcadia Sci">
        <title>De novo assembly of a long-read Amblyomma americanum tick genome.</title>
        <authorList>
            <person name="Chou S."/>
            <person name="Poskanzer K.E."/>
            <person name="Rollins M."/>
            <person name="Thuy-Boun P.S."/>
        </authorList>
    </citation>
    <scope>NUCLEOTIDE SEQUENCE [LARGE SCALE GENOMIC DNA]</scope>
    <source>
        <strain evidence="1">F_SG_1</strain>
        <tissue evidence="1">Salivary glands</tissue>
    </source>
</reference>
<accession>A0AAQ4EFI7</accession>
<gene>
    <name evidence="1" type="ORF">V5799_012056</name>
</gene>
<dbReference type="EMBL" id="JARKHS020016944">
    <property type="protein sequence ID" value="KAK8773412.1"/>
    <property type="molecule type" value="Genomic_DNA"/>
</dbReference>
<dbReference type="Pfam" id="PF10171">
    <property type="entry name" value="Tim29"/>
    <property type="match status" value="1"/>
</dbReference>
<comment type="caution">
    <text evidence="1">The sequence shown here is derived from an EMBL/GenBank/DDBJ whole genome shotgun (WGS) entry which is preliminary data.</text>
</comment>